<dbReference type="Pfam" id="PF20154">
    <property type="entry name" value="LNT_N"/>
    <property type="match status" value="1"/>
</dbReference>
<dbReference type="PANTHER" id="PTHR38686">
    <property type="entry name" value="APOLIPOPROTEIN N-ACYLTRANSFERASE"/>
    <property type="match status" value="1"/>
</dbReference>
<evidence type="ECO:0000256" key="6">
    <source>
        <dbReference type="ARBA" id="ARBA00022989"/>
    </source>
</evidence>
<dbReference type="GO" id="GO:0005886">
    <property type="term" value="C:plasma membrane"/>
    <property type="evidence" value="ECO:0007669"/>
    <property type="project" value="UniProtKB-SubCell"/>
</dbReference>
<evidence type="ECO:0000256" key="5">
    <source>
        <dbReference type="ARBA" id="ARBA00022692"/>
    </source>
</evidence>
<comment type="similarity">
    <text evidence="2 9">Belongs to the CN hydrolase family. Apolipoprotein N-acyltransferase subfamily.</text>
</comment>
<evidence type="ECO:0000256" key="4">
    <source>
        <dbReference type="ARBA" id="ARBA00022679"/>
    </source>
</evidence>
<evidence type="ECO:0000256" key="2">
    <source>
        <dbReference type="ARBA" id="ARBA00010065"/>
    </source>
</evidence>
<comment type="subcellular location">
    <subcellularLocation>
        <location evidence="1 9">Cell membrane</location>
        <topology evidence="1 9">Multi-pass membrane protein</topology>
    </subcellularLocation>
</comment>
<keyword evidence="7 9" id="KW-0472">Membrane</keyword>
<accession>A0A9Q9HDD6</accession>
<keyword evidence="4 9" id="KW-0808">Transferase</keyword>
<dbReference type="EMBL" id="CP080776">
    <property type="protein sequence ID" value="UWP94735.1"/>
    <property type="molecule type" value="Genomic_DNA"/>
</dbReference>
<dbReference type="PANTHER" id="PTHR38686:SF1">
    <property type="entry name" value="APOLIPOPROTEIN N-ACYLTRANSFERASE"/>
    <property type="match status" value="1"/>
</dbReference>
<dbReference type="Pfam" id="PF00795">
    <property type="entry name" value="CN_hydrolase"/>
    <property type="match status" value="1"/>
</dbReference>
<feature type="transmembrane region" description="Helical" evidence="9">
    <location>
        <begin position="30"/>
        <end position="49"/>
    </location>
</feature>
<reference evidence="11" key="1">
    <citation type="submission" date="2021-08" db="EMBL/GenBank/DDBJ databases">
        <authorList>
            <person name="Nwanade C."/>
            <person name="Wang M."/>
            <person name="Masoudi A."/>
            <person name="Yu Z."/>
            <person name="Liu J."/>
        </authorList>
    </citation>
    <scope>NUCLEOTIDE SEQUENCE</scope>
    <source>
        <strain evidence="11">S056</strain>
    </source>
</reference>
<sequence length="501" mass="53112">MRKALQSVVTRVPLLPLLSGAVAALGQAPFGLWWAMLGGLSAGLFYVLCAASAKQAALRGWLLGLGYFTATLNWLVEPFFVDAARHAWMAPFAVLGLAGGLALFWSLAAGLAFGARTVQARWMALASALTGAELLRGYVLTGFPWGGPGLAWIDTPLAQIAGGVGVYGLSALSFLVSAGVARAVQLRSGRMFAVLAALSALVFVFAVTLPKPPLPDQEIIVRLVQPNAPQHQKWDPRYAQDFVLRQLELTRAPAKNGARPDLVLWPETAVPYRLGDAGGLGRAMAEAGQGAPILFGAQRGEGVRFFNSLALASPDGKLTPVYDKHHLVPFGEYVPFGDQLAGLGVTAFAAQLGRGYSAGQGADVVDLGKAGKVLPLICYEAVFPQDLRAAPERADWILHATNDAWFGNFSGPQQHLVQARFRAIEFGLPMIRVANTGVSAVINAYGEIGQLLPLGQSGKIDTKIPGKRAATPYSRHGDLPLTVLVLVALGVFVARRRGKSI</sequence>
<evidence type="ECO:0000256" key="3">
    <source>
        <dbReference type="ARBA" id="ARBA00022475"/>
    </source>
</evidence>
<evidence type="ECO:0000313" key="11">
    <source>
        <dbReference type="EMBL" id="UWP94735.1"/>
    </source>
</evidence>
<dbReference type="NCBIfam" id="TIGR00546">
    <property type="entry name" value="lnt"/>
    <property type="match status" value="1"/>
</dbReference>
<dbReference type="Proteomes" id="UP001057991">
    <property type="component" value="Chromosome"/>
</dbReference>
<keyword evidence="8 9" id="KW-0012">Acyltransferase</keyword>
<dbReference type="InterPro" id="IPR003010">
    <property type="entry name" value="C-N_Hydrolase"/>
</dbReference>
<dbReference type="InterPro" id="IPR036526">
    <property type="entry name" value="C-N_Hydrolase_sf"/>
</dbReference>
<evidence type="ECO:0000313" key="12">
    <source>
        <dbReference type="Proteomes" id="UP001057991"/>
    </source>
</evidence>
<evidence type="ECO:0000256" key="1">
    <source>
        <dbReference type="ARBA" id="ARBA00004651"/>
    </source>
</evidence>
<dbReference type="GO" id="GO:0016410">
    <property type="term" value="F:N-acyltransferase activity"/>
    <property type="evidence" value="ECO:0007669"/>
    <property type="project" value="UniProtKB-UniRule"/>
</dbReference>
<dbReference type="InterPro" id="IPR045378">
    <property type="entry name" value="LNT_N"/>
</dbReference>
<dbReference type="CDD" id="cd07571">
    <property type="entry name" value="ALP_N-acyl_transferase"/>
    <property type="match status" value="1"/>
</dbReference>
<keyword evidence="5 9" id="KW-0812">Transmembrane</keyword>
<feature type="transmembrane region" description="Helical" evidence="9">
    <location>
        <begin position="160"/>
        <end position="180"/>
    </location>
</feature>
<dbReference type="EC" id="2.3.1.269" evidence="9"/>
<evidence type="ECO:0000256" key="7">
    <source>
        <dbReference type="ARBA" id="ARBA00023136"/>
    </source>
</evidence>
<organism evidence="11 12">
    <name type="scientific">Aliiroseovarius crassostreae</name>
    <dbReference type="NCBI Taxonomy" id="154981"/>
    <lineage>
        <taxon>Bacteria</taxon>
        <taxon>Pseudomonadati</taxon>
        <taxon>Pseudomonadota</taxon>
        <taxon>Alphaproteobacteria</taxon>
        <taxon>Rhodobacterales</taxon>
        <taxon>Paracoccaceae</taxon>
        <taxon>Aliiroseovarius</taxon>
    </lineage>
</organism>
<dbReference type="AlphaFoldDB" id="A0A9Q9HDD6"/>
<dbReference type="RefSeq" id="WP_259805715.1">
    <property type="nucleotide sequence ID" value="NZ_CP080776.1"/>
</dbReference>
<comment type="function">
    <text evidence="9">Catalyzes the phospholipid dependent N-acylation of the N-terminal cysteine of apolipoprotein, the last step in lipoprotein maturation.</text>
</comment>
<feature type="transmembrane region" description="Helical" evidence="9">
    <location>
        <begin position="192"/>
        <end position="209"/>
    </location>
</feature>
<keyword evidence="3 9" id="KW-1003">Cell membrane</keyword>
<proteinExistence type="inferred from homology"/>
<comment type="catalytic activity">
    <reaction evidence="9">
        <text>N-terminal S-1,2-diacyl-sn-glyceryl-L-cysteinyl-[lipoprotein] + a glycerophospholipid = N-acyl-S-1,2-diacyl-sn-glyceryl-L-cysteinyl-[lipoprotein] + a 2-acyl-sn-glycero-3-phospholipid + H(+)</text>
        <dbReference type="Rhea" id="RHEA:48228"/>
        <dbReference type="Rhea" id="RHEA-COMP:14681"/>
        <dbReference type="Rhea" id="RHEA-COMP:14684"/>
        <dbReference type="ChEBI" id="CHEBI:15378"/>
        <dbReference type="ChEBI" id="CHEBI:136912"/>
        <dbReference type="ChEBI" id="CHEBI:140656"/>
        <dbReference type="ChEBI" id="CHEBI:140657"/>
        <dbReference type="ChEBI" id="CHEBI:140660"/>
        <dbReference type="EC" id="2.3.1.269"/>
    </reaction>
</comment>
<feature type="transmembrane region" description="Helical" evidence="9">
    <location>
        <begin position="88"/>
        <end position="115"/>
    </location>
</feature>
<dbReference type="HAMAP" id="MF_01148">
    <property type="entry name" value="Lnt"/>
    <property type="match status" value="1"/>
</dbReference>
<dbReference type="InterPro" id="IPR004563">
    <property type="entry name" value="Apolipo_AcylTrfase"/>
</dbReference>
<evidence type="ECO:0000259" key="10">
    <source>
        <dbReference type="PROSITE" id="PS50263"/>
    </source>
</evidence>
<comment type="pathway">
    <text evidence="9">Protein modification; lipoprotein biosynthesis (N-acyl transfer).</text>
</comment>
<dbReference type="Gene3D" id="3.60.110.10">
    <property type="entry name" value="Carbon-nitrogen hydrolase"/>
    <property type="match status" value="1"/>
</dbReference>
<gene>
    <name evidence="9 11" type="primary">lnt</name>
    <name evidence="11" type="ORF">K3X48_10980</name>
</gene>
<evidence type="ECO:0000256" key="9">
    <source>
        <dbReference type="HAMAP-Rule" id="MF_01148"/>
    </source>
</evidence>
<dbReference type="GO" id="GO:0042158">
    <property type="term" value="P:lipoprotein biosynthetic process"/>
    <property type="evidence" value="ECO:0007669"/>
    <property type="project" value="UniProtKB-UniRule"/>
</dbReference>
<protein>
    <recommendedName>
        <fullName evidence="9">Apolipoprotein N-acyltransferase</fullName>
        <shortName evidence="9">ALP N-acyltransferase</shortName>
        <ecNumber evidence="9">2.3.1.269</ecNumber>
    </recommendedName>
</protein>
<feature type="transmembrane region" description="Helical" evidence="9">
    <location>
        <begin position="56"/>
        <end position="76"/>
    </location>
</feature>
<evidence type="ECO:0000256" key="8">
    <source>
        <dbReference type="ARBA" id="ARBA00023315"/>
    </source>
</evidence>
<name>A0A9Q9HDD6_9RHOB</name>
<keyword evidence="6 9" id="KW-1133">Transmembrane helix</keyword>
<dbReference type="SUPFAM" id="SSF56317">
    <property type="entry name" value="Carbon-nitrogen hydrolase"/>
    <property type="match status" value="1"/>
</dbReference>
<feature type="domain" description="CN hydrolase" evidence="10">
    <location>
        <begin position="224"/>
        <end position="466"/>
    </location>
</feature>
<comment type="caution">
    <text evidence="9">Lacks conserved residue(s) required for the propagation of feature annotation.</text>
</comment>
<dbReference type="PROSITE" id="PS50263">
    <property type="entry name" value="CN_HYDROLASE"/>
    <property type="match status" value="1"/>
</dbReference>